<keyword evidence="2" id="KW-1185">Reference proteome</keyword>
<dbReference type="AlphaFoldDB" id="A0A1M4WEH2"/>
<sequence>MATATCNISFNINYTSSVPITGATAYYKIKDSADPYTVFNIIPVPSNGSLITLPGIVKSGEYELAVELTASGVVTRKVSSFKIGNCGTSVCETPAIKNVEVRENGQIVMDYAVDDVNLDTPEYQIATDPDFNDVIHFRVDFDYTPLENVHMDGGNIPENTSLYIRARKHCLSPAGISDWSNVFQFESKRWIVKKAPYTFADAFCVSAKFKEPTNSNESGASICWSEGVLKKTINLTTPFPQEGSYIYLSDGITPAIPANLGSFDTGGASSGFKDSGIKWVRFGSYNGSKIYNVDPSSGLITSISTSYNCTT</sequence>
<dbReference type="OrthoDB" id="1268286at2"/>
<accession>A0A1M4WEH2</accession>
<evidence type="ECO:0000313" key="2">
    <source>
        <dbReference type="Proteomes" id="UP000184236"/>
    </source>
</evidence>
<organism evidence="1 2">
    <name type="scientific">Chryseobacterium takakiae</name>
    <dbReference type="NCBI Taxonomy" id="1302685"/>
    <lineage>
        <taxon>Bacteria</taxon>
        <taxon>Pseudomonadati</taxon>
        <taxon>Bacteroidota</taxon>
        <taxon>Flavobacteriia</taxon>
        <taxon>Flavobacteriales</taxon>
        <taxon>Weeksellaceae</taxon>
        <taxon>Chryseobacterium group</taxon>
        <taxon>Chryseobacterium</taxon>
    </lineage>
</organism>
<dbReference type="Proteomes" id="UP000184236">
    <property type="component" value="Unassembled WGS sequence"/>
</dbReference>
<dbReference type="EMBL" id="FQVO01000004">
    <property type="protein sequence ID" value="SHE79362.1"/>
    <property type="molecule type" value="Genomic_DNA"/>
</dbReference>
<name>A0A1M4WEH2_9FLAO</name>
<protein>
    <submittedName>
        <fullName evidence="1">Uncharacterized protein</fullName>
    </submittedName>
</protein>
<reference evidence="2" key="1">
    <citation type="submission" date="2016-11" db="EMBL/GenBank/DDBJ databases">
        <authorList>
            <person name="Varghese N."/>
            <person name="Submissions S."/>
        </authorList>
    </citation>
    <scope>NUCLEOTIDE SEQUENCE [LARGE SCALE GENOMIC DNA]</scope>
    <source>
        <strain evidence="2">DSM 26898</strain>
    </source>
</reference>
<dbReference type="RefSeq" id="WP_072884155.1">
    <property type="nucleotide sequence ID" value="NZ_FQVO01000004.1"/>
</dbReference>
<evidence type="ECO:0000313" key="1">
    <source>
        <dbReference type="EMBL" id="SHE79362.1"/>
    </source>
</evidence>
<proteinExistence type="predicted"/>
<gene>
    <name evidence="1" type="ORF">SAMN05444408_104136</name>
</gene>